<dbReference type="Proteomes" id="UP000310639">
    <property type="component" value="Chromosome"/>
</dbReference>
<dbReference type="Gene3D" id="3.30.70.1260">
    <property type="entry name" value="bacterial protein sp0830 like"/>
    <property type="match status" value="1"/>
</dbReference>
<proteinExistence type="predicted"/>
<protein>
    <submittedName>
        <fullName evidence="1">DUF1697 domain-containing protein</fullName>
    </submittedName>
</protein>
<dbReference type="Gene3D" id="3.30.70.1280">
    <property type="entry name" value="SP0830-like domains"/>
    <property type="match status" value="1"/>
</dbReference>
<name>A0A4P9A402_9BACT</name>
<dbReference type="Pfam" id="PF08002">
    <property type="entry name" value="DUF1697"/>
    <property type="match status" value="1"/>
</dbReference>
<dbReference type="PANTHER" id="PTHR36439:SF1">
    <property type="entry name" value="DUF1697 DOMAIN-CONTAINING PROTEIN"/>
    <property type="match status" value="1"/>
</dbReference>
<keyword evidence="2" id="KW-1185">Reference proteome</keyword>
<dbReference type="SUPFAM" id="SSF160379">
    <property type="entry name" value="SP0830-like"/>
    <property type="match status" value="1"/>
</dbReference>
<dbReference type="RefSeq" id="WP_138079642.1">
    <property type="nucleotide sequence ID" value="NZ_CP040004.1"/>
</dbReference>
<dbReference type="PIRSF" id="PIRSF008502">
    <property type="entry name" value="UCP008502"/>
    <property type="match status" value="1"/>
</dbReference>
<accession>A0A4P9A402</accession>
<dbReference type="AlphaFoldDB" id="A0A4P9A402"/>
<dbReference type="OrthoDB" id="9806494at2"/>
<dbReference type="PANTHER" id="PTHR36439">
    <property type="entry name" value="BLL4334 PROTEIN"/>
    <property type="match status" value="1"/>
</dbReference>
<sequence length="177" mass="20564">MRYILLLRGINVGGKNKVSMKDLTASLEDLGYQHVVTYINSGNAIFDTDDDLTTVKENIAVMLGRFPFIIKHVILTKEEYLGEVSGLPEWWHQPLARTDVLFYTDDVDPEYIKERIGQMPLHDEVVHFGKKAVFWGKYSEKEFLRTSYHKLLMKEKFYPLITIRNGRTFDMLGKMLG</sequence>
<evidence type="ECO:0000313" key="2">
    <source>
        <dbReference type="Proteomes" id="UP000310639"/>
    </source>
</evidence>
<dbReference type="KEGG" id="nft:FBF37_03840"/>
<reference evidence="1 2" key="1">
    <citation type="submission" date="2019-04" db="EMBL/GenBank/DDBJ databases">
        <title>Saccharibacteria TM7 genomes.</title>
        <authorList>
            <person name="Bor B."/>
            <person name="He X."/>
            <person name="Chen T."/>
            <person name="Dewhirst F.E."/>
        </authorList>
    </citation>
    <scope>NUCLEOTIDE SEQUENCE [LARGE SCALE GENOMIC DNA]</scope>
    <source>
        <strain evidence="1 2">BB001</strain>
    </source>
</reference>
<dbReference type="EMBL" id="CP040004">
    <property type="protein sequence ID" value="QCT42560.1"/>
    <property type="molecule type" value="Genomic_DNA"/>
</dbReference>
<organism evidence="1 2">
    <name type="scientific">Candidatus Nanosynbacter featherlites</name>
    <dbReference type="NCBI Taxonomy" id="2572088"/>
    <lineage>
        <taxon>Bacteria</taxon>
        <taxon>Candidatus Saccharimonadota</taxon>
        <taxon>Candidatus Saccharimonadia</taxon>
        <taxon>Candidatus Nanosynbacterales</taxon>
        <taxon>Candidatus Nanosynbacteraceae</taxon>
        <taxon>Candidatus Nanosynbacter</taxon>
    </lineage>
</organism>
<gene>
    <name evidence="1" type="ORF">FBF37_03840</name>
</gene>
<dbReference type="InterPro" id="IPR012545">
    <property type="entry name" value="DUF1697"/>
</dbReference>
<evidence type="ECO:0000313" key="1">
    <source>
        <dbReference type="EMBL" id="QCT42560.1"/>
    </source>
</evidence>